<dbReference type="AlphaFoldDB" id="R4XDR7"/>
<gene>
    <name evidence="2" type="ORF">TAPDE_002591</name>
</gene>
<feature type="transmembrane region" description="Helical" evidence="1">
    <location>
        <begin position="456"/>
        <end position="472"/>
    </location>
</feature>
<dbReference type="PANTHER" id="PTHR21329:SF3">
    <property type="entry name" value="PHOSPHATIDYLINOSITOL N-ACETYLGLUCOSAMINYLTRANSFERASE SUBUNIT Q"/>
    <property type="match status" value="1"/>
</dbReference>
<dbReference type="GO" id="GO:0006506">
    <property type="term" value="P:GPI anchor biosynthetic process"/>
    <property type="evidence" value="ECO:0007669"/>
    <property type="project" value="InterPro"/>
</dbReference>
<dbReference type="STRING" id="1097556.R4XDR7"/>
<feature type="transmembrane region" description="Helical" evidence="1">
    <location>
        <begin position="493"/>
        <end position="517"/>
    </location>
</feature>
<sequence length="633" mass="72342">MANTKSSIVKIFWPSDLLDTTESALILGWQNSPTDLFVIDLVSNIYRDGLEQPLDIASLVTKFPISKVTQFCGHQPLSILGQLSLHKEQKQDQDYILQCHIDPESIYPCFHAGNKDIAVQLIIFDRPDPHRMQYFSLQPVPFERFAHRQDGSDKQISTFNIFDTCEATHDRSLTQLHINQMNCAQEVAVVLQRNLPKLGSRKYRNRSQSFHEQVTISAFEVSRHLWAYVVDFFQRISQEIRPWRQYIARRAIDSEVAAIDTISWALCTPVLGTLALTDFSVTARELDFRIQKLKSWPTEYLTLRERKRDWASITSYHPDYIKFYNGMWLIANDLIFGLYLVSICLNNEDVLAEGIYQFIDEYSIDTVAKMMWWLKGYPAGLKLNSELAGFFSDLFLWLIASWRDLLEAVHPYLPLVVRAIGIGGFLGASLSISLMSDVLSLLTLHLYIFYTTSARIYEWQLTILISLFHLFRGKKRNVLRARIDSCDYDLDQLLLGTILFTLLAFLFPTVIVFYLTFAAARIALKFGKTGMDMVLAFLVQFPLFALLLRIKDAKRLPGGIRLNLLPPASSNHGQTAPKSGAEEGCARVSLIYIESKPLSFDLMFQSLVNRQSKIMGDTLRLSVLLKDVLNGSL</sequence>
<dbReference type="OrthoDB" id="70250at2759"/>
<dbReference type="VEuPathDB" id="FungiDB:TAPDE_002591"/>
<proteinExistence type="predicted"/>
<reference evidence="2 3" key="1">
    <citation type="journal article" date="2013" name="MBio">
        <title>Genome sequencing of the plant pathogen Taphrina deformans, the causal agent of peach leaf curl.</title>
        <authorList>
            <person name="Cisse O.H."/>
            <person name="Almeida J.M.G.C.F."/>
            <person name="Fonseca A."/>
            <person name="Kumar A.A."/>
            <person name="Salojaervi J."/>
            <person name="Overmyer K."/>
            <person name="Hauser P.M."/>
            <person name="Pagni M."/>
        </authorList>
    </citation>
    <scope>NUCLEOTIDE SEQUENCE [LARGE SCALE GENOMIC DNA]</scope>
    <source>
        <strain evidence="3">PYCC 5710 / ATCC 11124 / CBS 356.35 / IMI 108563 / JCM 9778 / NBRC 8474</strain>
    </source>
</reference>
<dbReference type="eggNOG" id="KOG1183">
    <property type="taxonomic scope" value="Eukaryota"/>
</dbReference>
<protein>
    <recommendedName>
        <fullName evidence="4">N-acetylglucosaminyl transferase component Gpi1</fullName>
    </recommendedName>
</protein>
<feature type="transmembrane region" description="Helical" evidence="1">
    <location>
        <begin position="415"/>
        <end position="436"/>
    </location>
</feature>
<dbReference type="GO" id="GO:0016020">
    <property type="term" value="C:membrane"/>
    <property type="evidence" value="ECO:0007669"/>
    <property type="project" value="InterPro"/>
</dbReference>
<accession>R4XDR7</accession>
<dbReference type="InterPro" id="IPR007720">
    <property type="entry name" value="PigQ/GPI1"/>
</dbReference>
<evidence type="ECO:0000313" key="2">
    <source>
        <dbReference type="EMBL" id="CCG82565.1"/>
    </source>
</evidence>
<keyword evidence="1" id="KW-1133">Transmembrane helix</keyword>
<keyword evidence="3" id="KW-1185">Reference proteome</keyword>
<dbReference type="PANTHER" id="PTHR21329">
    <property type="entry name" value="PHOSPHATIDYLINOSITOL N-ACETYLGLUCOSAMINYLTRANSFERASE SUBUNIT Q-RELATED"/>
    <property type="match status" value="1"/>
</dbReference>
<feature type="transmembrane region" description="Helical" evidence="1">
    <location>
        <begin position="529"/>
        <end position="548"/>
    </location>
</feature>
<comment type="caution">
    <text evidence="2">The sequence shown here is derived from an EMBL/GenBank/DDBJ whole genome shotgun (WGS) entry which is preliminary data.</text>
</comment>
<keyword evidence="1" id="KW-0812">Transmembrane</keyword>
<dbReference type="EMBL" id="CAHR02000090">
    <property type="protein sequence ID" value="CCG82565.1"/>
    <property type="molecule type" value="Genomic_DNA"/>
</dbReference>
<evidence type="ECO:0008006" key="4">
    <source>
        <dbReference type="Google" id="ProtNLM"/>
    </source>
</evidence>
<dbReference type="Pfam" id="PF05024">
    <property type="entry name" value="Gpi1"/>
    <property type="match status" value="1"/>
</dbReference>
<evidence type="ECO:0000256" key="1">
    <source>
        <dbReference type="SAM" id="Phobius"/>
    </source>
</evidence>
<dbReference type="Proteomes" id="UP000013776">
    <property type="component" value="Unassembled WGS sequence"/>
</dbReference>
<keyword evidence="1" id="KW-0472">Membrane</keyword>
<evidence type="ECO:0000313" key="3">
    <source>
        <dbReference type="Proteomes" id="UP000013776"/>
    </source>
</evidence>
<dbReference type="GO" id="GO:0005783">
    <property type="term" value="C:endoplasmic reticulum"/>
    <property type="evidence" value="ECO:0007669"/>
    <property type="project" value="TreeGrafter"/>
</dbReference>
<name>R4XDR7_TAPDE</name>
<organism evidence="2 3">
    <name type="scientific">Taphrina deformans (strain PYCC 5710 / ATCC 11124 / CBS 356.35 / IMI 108563 / JCM 9778 / NBRC 8474)</name>
    <name type="common">Peach leaf curl fungus</name>
    <name type="synonym">Lalaria deformans</name>
    <dbReference type="NCBI Taxonomy" id="1097556"/>
    <lineage>
        <taxon>Eukaryota</taxon>
        <taxon>Fungi</taxon>
        <taxon>Dikarya</taxon>
        <taxon>Ascomycota</taxon>
        <taxon>Taphrinomycotina</taxon>
        <taxon>Taphrinomycetes</taxon>
        <taxon>Taphrinales</taxon>
        <taxon>Taphrinaceae</taxon>
        <taxon>Taphrina</taxon>
    </lineage>
</organism>